<name>A0A370HIQ4_9NOCA</name>
<dbReference type="STRING" id="1210089.GCA_001613165_02197"/>
<dbReference type="InterPro" id="IPR009609">
    <property type="entry name" value="Phosphonate_metab_PhnG"/>
</dbReference>
<gene>
    <name evidence="1" type="ORF">DFR68_101182</name>
</gene>
<keyword evidence="2" id="KW-1185">Reference proteome</keyword>
<proteinExistence type="predicted"/>
<organism evidence="1 2">
    <name type="scientific">Nocardia mexicana</name>
    <dbReference type="NCBI Taxonomy" id="279262"/>
    <lineage>
        <taxon>Bacteria</taxon>
        <taxon>Bacillati</taxon>
        <taxon>Actinomycetota</taxon>
        <taxon>Actinomycetes</taxon>
        <taxon>Mycobacteriales</taxon>
        <taxon>Nocardiaceae</taxon>
        <taxon>Nocardia</taxon>
    </lineage>
</organism>
<dbReference type="RefSeq" id="WP_068017443.1">
    <property type="nucleotide sequence ID" value="NZ_QQAZ01000001.1"/>
</dbReference>
<protein>
    <submittedName>
        <fullName evidence="1">Alpha-D-ribose 1-methylphosphonate 5-triphosphate synthase subunit PhnG</fullName>
    </submittedName>
</protein>
<dbReference type="EMBL" id="QQAZ01000001">
    <property type="protein sequence ID" value="RDI55349.1"/>
    <property type="molecule type" value="Genomic_DNA"/>
</dbReference>
<dbReference type="AlphaFoldDB" id="A0A370HIQ4"/>
<evidence type="ECO:0000313" key="2">
    <source>
        <dbReference type="Proteomes" id="UP000255355"/>
    </source>
</evidence>
<dbReference type="GO" id="GO:0015716">
    <property type="term" value="P:organic phosphonate transport"/>
    <property type="evidence" value="ECO:0007669"/>
    <property type="project" value="InterPro"/>
</dbReference>
<evidence type="ECO:0000313" key="1">
    <source>
        <dbReference type="EMBL" id="RDI55349.1"/>
    </source>
</evidence>
<comment type="caution">
    <text evidence="1">The sequence shown here is derived from an EMBL/GenBank/DDBJ whole genome shotgun (WGS) entry which is preliminary data.</text>
</comment>
<sequence>MNVHAYTRERVAELLGAAASSDLIELADACLGDGAELTVLTAPEVGTVAAQVREPIAYDRFFLGDVLACRAEVALGGARGWAVRMGDDRAATLAAAVCDAEVQAGRPHARAVLELCGRVERDRYEAELAEWDRLAPTIVQFEELT</sequence>
<dbReference type="GO" id="GO:0019634">
    <property type="term" value="P:organic phosphonate metabolic process"/>
    <property type="evidence" value="ECO:0007669"/>
    <property type="project" value="InterPro"/>
</dbReference>
<accession>A0A370HIQ4</accession>
<dbReference type="Pfam" id="PF06754">
    <property type="entry name" value="PhnG"/>
    <property type="match status" value="1"/>
</dbReference>
<reference evidence="1 2" key="1">
    <citation type="submission" date="2018-07" db="EMBL/GenBank/DDBJ databases">
        <title>Genomic Encyclopedia of Type Strains, Phase IV (KMG-IV): sequencing the most valuable type-strain genomes for metagenomic binning, comparative biology and taxonomic classification.</title>
        <authorList>
            <person name="Goeker M."/>
        </authorList>
    </citation>
    <scope>NUCLEOTIDE SEQUENCE [LARGE SCALE GENOMIC DNA]</scope>
    <source>
        <strain evidence="1 2">DSM 44952</strain>
    </source>
</reference>
<dbReference type="Proteomes" id="UP000255355">
    <property type="component" value="Unassembled WGS sequence"/>
</dbReference>
<dbReference type="OrthoDB" id="3732539at2"/>